<proteinExistence type="predicted"/>
<protein>
    <submittedName>
        <fullName evidence="1">Uncharacterized protein</fullName>
    </submittedName>
</protein>
<evidence type="ECO:0000313" key="2">
    <source>
        <dbReference type="Proteomes" id="UP001159363"/>
    </source>
</evidence>
<reference evidence="1 2" key="1">
    <citation type="submission" date="2023-02" db="EMBL/GenBank/DDBJ databases">
        <title>LHISI_Scaffold_Assembly.</title>
        <authorList>
            <person name="Stuart O.P."/>
            <person name="Cleave R."/>
            <person name="Magrath M.J.L."/>
            <person name="Mikheyev A.S."/>
        </authorList>
    </citation>
    <scope>NUCLEOTIDE SEQUENCE [LARGE SCALE GENOMIC DNA]</scope>
    <source>
        <strain evidence="1">Daus_M_001</strain>
        <tissue evidence="1">Leg muscle</tissue>
    </source>
</reference>
<accession>A0ABQ9HEV5</accession>
<evidence type="ECO:0000313" key="1">
    <source>
        <dbReference type="EMBL" id="KAJ8882578.1"/>
    </source>
</evidence>
<organism evidence="1 2">
    <name type="scientific">Dryococelus australis</name>
    <dbReference type="NCBI Taxonomy" id="614101"/>
    <lineage>
        <taxon>Eukaryota</taxon>
        <taxon>Metazoa</taxon>
        <taxon>Ecdysozoa</taxon>
        <taxon>Arthropoda</taxon>
        <taxon>Hexapoda</taxon>
        <taxon>Insecta</taxon>
        <taxon>Pterygota</taxon>
        <taxon>Neoptera</taxon>
        <taxon>Polyneoptera</taxon>
        <taxon>Phasmatodea</taxon>
        <taxon>Verophasmatodea</taxon>
        <taxon>Anareolatae</taxon>
        <taxon>Phasmatidae</taxon>
        <taxon>Eurycanthinae</taxon>
        <taxon>Dryococelus</taxon>
    </lineage>
</organism>
<dbReference type="EMBL" id="JARBHB010000005">
    <property type="protein sequence ID" value="KAJ8882578.1"/>
    <property type="molecule type" value="Genomic_DNA"/>
</dbReference>
<gene>
    <name evidence="1" type="ORF">PR048_014389</name>
</gene>
<sequence>MSDNKENVVVRQNVLLKLNLGDLGFPETWKSNVVKRARHRSKGLPKMQDIRRIRQKFYLQPHHEWQNNFLLQHVSVVTPKISCTSAEYNPEDLYVQYDYYRTICNQEFNIGFGSPCVDKCLTCCQLDSKISAERSNPEKTTAVKSSQETSRRPSFIPPDRIFGHLERELLSHSVIGIPDKYMKVIRKRGTVTHLGEDCPVKDWKTYAGEKLINPATWHFQFQKAKKIVVTKSKTNTSALVRGEPFYNFESMEPKSLCKRGKTFRHTQIPDVPKGLPVKSAKLCNVKRLLVLHFGEE</sequence>
<comment type="caution">
    <text evidence="1">The sequence shown here is derived from an EMBL/GenBank/DDBJ whole genome shotgun (WGS) entry which is preliminary data.</text>
</comment>
<keyword evidence="2" id="KW-1185">Reference proteome</keyword>
<dbReference type="Proteomes" id="UP001159363">
    <property type="component" value="Chromosome 4"/>
</dbReference>
<name>A0ABQ9HEV5_9NEOP</name>